<gene>
    <name evidence="1" type="ORF">B2A_07321</name>
</gene>
<reference evidence="1" key="1">
    <citation type="submission" date="2013-08" db="EMBL/GenBank/DDBJ databases">
        <authorList>
            <person name="Mendez C."/>
            <person name="Richter M."/>
            <person name="Ferrer M."/>
            <person name="Sanchez J."/>
        </authorList>
    </citation>
    <scope>NUCLEOTIDE SEQUENCE</scope>
</reference>
<proteinExistence type="predicted"/>
<keyword evidence="1" id="KW-0378">Hydrolase</keyword>
<evidence type="ECO:0000313" key="1">
    <source>
        <dbReference type="EMBL" id="EQD50388.1"/>
    </source>
</evidence>
<keyword evidence="1" id="KW-0067">ATP-binding</keyword>
<reference evidence="1" key="2">
    <citation type="journal article" date="2014" name="ISME J.">
        <title>Microbial stratification in low pH oxic and suboxic macroscopic growths along an acid mine drainage.</title>
        <authorList>
            <person name="Mendez-Garcia C."/>
            <person name="Mesa V."/>
            <person name="Sprenger R.R."/>
            <person name="Richter M."/>
            <person name="Diez M.S."/>
            <person name="Solano J."/>
            <person name="Bargiela R."/>
            <person name="Golyshina O.V."/>
            <person name="Manteca A."/>
            <person name="Ramos J.L."/>
            <person name="Gallego J.R."/>
            <person name="Llorente I."/>
            <person name="Martins Dos Santos V.A."/>
            <person name="Jensen O.N."/>
            <person name="Pelaez A.I."/>
            <person name="Sanchez J."/>
            <person name="Ferrer M."/>
        </authorList>
    </citation>
    <scope>NUCLEOTIDE SEQUENCE</scope>
</reference>
<sequence length="70" mass="8125">VETKGREELDLPQKMARLRQWCEDATEASKDDGGPSYHFVYVDQENFEQHKPSTFAGLANAFRDYQDEDL</sequence>
<protein>
    <submittedName>
        <fullName evidence="1">Type III restriction-modification enzyme helicase subunit</fullName>
    </submittedName>
</protein>
<dbReference type="GO" id="GO:0004386">
    <property type="term" value="F:helicase activity"/>
    <property type="evidence" value="ECO:0007669"/>
    <property type="project" value="UniProtKB-KW"/>
</dbReference>
<keyword evidence="1" id="KW-0547">Nucleotide-binding</keyword>
<accession>T1A0F4</accession>
<dbReference type="EMBL" id="AUZZ01005235">
    <property type="protein sequence ID" value="EQD50388.1"/>
    <property type="molecule type" value="Genomic_DNA"/>
</dbReference>
<comment type="caution">
    <text evidence="1">The sequence shown here is derived from an EMBL/GenBank/DDBJ whole genome shotgun (WGS) entry which is preliminary data.</text>
</comment>
<organism evidence="1">
    <name type="scientific">mine drainage metagenome</name>
    <dbReference type="NCBI Taxonomy" id="410659"/>
    <lineage>
        <taxon>unclassified sequences</taxon>
        <taxon>metagenomes</taxon>
        <taxon>ecological metagenomes</taxon>
    </lineage>
</organism>
<keyword evidence="1" id="KW-0347">Helicase</keyword>
<name>T1A0F4_9ZZZZ</name>
<feature type="non-terminal residue" evidence="1">
    <location>
        <position position="1"/>
    </location>
</feature>
<dbReference type="AlphaFoldDB" id="T1A0F4"/>